<dbReference type="InterPro" id="IPR006151">
    <property type="entry name" value="Shikm_DH/Glu-tRNA_Rdtase"/>
</dbReference>
<feature type="binding site" evidence="8">
    <location>
        <position position="216"/>
    </location>
    <ligand>
        <name>shikimate</name>
        <dbReference type="ChEBI" id="CHEBI:36208"/>
    </ligand>
</feature>
<feature type="domain" description="Quinate/shikimate 5-dehydrogenase/glutamyl-tRNA reductase" evidence="9">
    <location>
        <begin position="120"/>
        <end position="191"/>
    </location>
</feature>
<dbReference type="NCBIfam" id="TIGR00507">
    <property type="entry name" value="aroE"/>
    <property type="match status" value="1"/>
</dbReference>
<evidence type="ECO:0000256" key="8">
    <source>
        <dbReference type="HAMAP-Rule" id="MF_00222"/>
    </source>
</evidence>
<dbReference type="CDD" id="cd01065">
    <property type="entry name" value="NAD_bind_Shikimate_DH"/>
    <property type="match status" value="1"/>
</dbReference>
<accession>V9H6P8</accession>
<evidence type="ECO:0000256" key="6">
    <source>
        <dbReference type="ARBA" id="ARBA00023141"/>
    </source>
</evidence>
<reference evidence="12 13" key="2">
    <citation type="submission" date="2011-10" db="EMBL/GenBank/DDBJ databases">
        <title>The Genome Sequence of Simonsiella muelleri ATCC 29453.</title>
        <authorList>
            <consortium name="The Broad Institute Genome Sequencing Platform"/>
            <consortium name="The Broad Institute Genome Sequencing Center for Infectious Disease"/>
            <person name="Earl A."/>
            <person name="Ward D."/>
            <person name="Feldgarden M."/>
            <person name="Gevers D."/>
            <person name="Izard J."/>
            <person name="Baranova O.V."/>
            <person name="Blanton J.M."/>
            <person name="Tanner A.C."/>
            <person name="Dewhirst F."/>
            <person name="Young S.K."/>
            <person name="Zeng Q."/>
            <person name="Gargeya S."/>
            <person name="Fitzgerald M."/>
            <person name="Haas B."/>
            <person name="Abouelleil A."/>
            <person name="Alvarado L."/>
            <person name="Arachchi H.M."/>
            <person name="Berlin A."/>
            <person name="Brown A."/>
            <person name="Chapman S.B."/>
            <person name="Chen Z."/>
            <person name="Dunbar C."/>
            <person name="Freedman E."/>
            <person name="Gearin G."/>
            <person name="Goldberg J."/>
            <person name="Griggs A."/>
            <person name="Gujja S."/>
            <person name="Heiman D."/>
            <person name="Howarth C."/>
            <person name="Larson L."/>
            <person name="Lui A."/>
            <person name="MacDonald P.J.P."/>
            <person name="Montmayeur A."/>
            <person name="Murphy C."/>
            <person name="Neiman D."/>
            <person name="Pearson M."/>
            <person name="Priest M."/>
            <person name="Roberts A."/>
            <person name="Saif S."/>
            <person name="Shea T."/>
            <person name="Shenoy N."/>
            <person name="Sisk P."/>
            <person name="Stolte C."/>
            <person name="Sykes S."/>
            <person name="Wortman J."/>
            <person name="Nusbaum C."/>
            <person name="Birren B."/>
        </authorList>
    </citation>
    <scope>NUCLEOTIDE SEQUENCE [LARGE SCALE GENOMIC DNA]</scope>
    <source>
        <strain evidence="12 13">ATCC 29453</strain>
    </source>
</reference>
<feature type="binding site" evidence="8">
    <location>
        <begin position="130"/>
        <end position="134"/>
    </location>
    <ligand>
        <name>NADP(+)</name>
        <dbReference type="ChEBI" id="CHEBI:58349"/>
    </ligand>
</feature>
<dbReference type="Proteomes" id="UP000017813">
    <property type="component" value="Unassembled WGS sequence"/>
</dbReference>
<feature type="binding site" evidence="8">
    <location>
        <position position="245"/>
    </location>
    <ligand>
        <name>shikimate</name>
        <dbReference type="ChEBI" id="CHEBI:36208"/>
    </ligand>
</feature>
<dbReference type="STRING" id="641147.HMPREF9021_00308"/>
<evidence type="ECO:0000259" key="9">
    <source>
        <dbReference type="Pfam" id="PF01488"/>
    </source>
</evidence>
<dbReference type="Gene3D" id="3.40.50.10860">
    <property type="entry name" value="Leucine Dehydrogenase, chain A, domain 1"/>
    <property type="match status" value="1"/>
</dbReference>
<dbReference type="GO" id="GO:0004764">
    <property type="term" value="F:shikimate 3-dehydrogenase (NADP+) activity"/>
    <property type="evidence" value="ECO:0007669"/>
    <property type="project" value="UniProtKB-UniRule"/>
</dbReference>
<dbReference type="PANTHER" id="PTHR21089:SF1">
    <property type="entry name" value="BIFUNCTIONAL 3-DEHYDROQUINATE DEHYDRATASE_SHIKIMATE DEHYDROGENASE, CHLOROPLASTIC"/>
    <property type="match status" value="1"/>
</dbReference>
<sequence length="268" mass="28847">MTAQYAVFGNPIAHSKSPEIHAQFAAQQGELIEYHKILVDDSRDAFQAAVRDFFASGGRGANVTVPFKQYAFDLVDELSERAQAAGAVNTLILLENGKLRGDNTDGVGLVNDVVGNLKISLQNKTILILGAGGAARGVVMPILSKQPEKVIIANRTESKAIELAKQFKIQAMAFADLRDIRVDVIVNATSGSLNGHLLAVDDAIFAGTELVYDMMYGRELTKFLCHARECGAQQVADGLGMLVGQAAESFRLWRGFTPDIAPVIAAMR</sequence>
<feature type="binding site" evidence="8">
    <location>
        <position position="89"/>
    </location>
    <ligand>
        <name>shikimate</name>
        <dbReference type="ChEBI" id="CHEBI:36208"/>
    </ligand>
</feature>
<dbReference type="InterPro" id="IPR036291">
    <property type="entry name" value="NAD(P)-bd_dom_sf"/>
</dbReference>
<dbReference type="SUPFAM" id="SSF53223">
    <property type="entry name" value="Aminoacid dehydrogenase-like, N-terminal domain"/>
    <property type="match status" value="1"/>
</dbReference>
<keyword evidence="6 8" id="KW-0057">Aromatic amino acid biosynthesis</keyword>
<evidence type="ECO:0000256" key="3">
    <source>
        <dbReference type="ARBA" id="ARBA00022605"/>
    </source>
</evidence>
<gene>
    <name evidence="8" type="primary">aroE</name>
    <name evidence="12" type="ORF">HMPREF9021_00308</name>
</gene>
<dbReference type="Gene3D" id="3.40.50.720">
    <property type="entry name" value="NAD(P)-binding Rossmann-like Domain"/>
    <property type="match status" value="1"/>
</dbReference>
<comment type="similarity">
    <text evidence="8">Belongs to the shikimate dehydrogenase family.</text>
</comment>
<evidence type="ECO:0000256" key="7">
    <source>
        <dbReference type="ARBA" id="ARBA00049442"/>
    </source>
</evidence>
<dbReference type="Pfam" id="PF01488">
    <property type="entry name" value="Shikimate_DH"/>
    <property type="match status" value="1"/>
</dbReference>
<keyword evidence="13" id="KW-1185">Reference proteome</keyword>
<evidence type="ECO:0000256" key="4">
    <source>
        <dbReference type="ARBA" id="ARBA00022857"/>
    </source>
</evidence>
<feature type="binding site" evidence="8">
    <location>
        <position position="80"/>
    </location>
    <ligand>
        <name>NADP(+)</name>
        <dbReference type="ChEBI" id="CHEBI:58349"/>
    </ligand>
</feature>
<dbReference type="Pfam" id="PF18317">
    <property type="entry name" value="SDH_C"/>
    <property type="match status" value="1"/>
</dbReference>
<keyword evidence="3 8" id="KW-0028">Amino-acid biosynthesis</keyword>
<dbReference type="NCBIfam" id="NF001310">
    <property type="entry name" value="PRK00258.1-2"/>
    <property type="match status" value="1"/>
</dbReference>
<feature type="binding site" evidence="8">
    <location>
        <begin position="154"/>
        <end position="159"/>
    </location>
    <ligand>
        <name>NADP(+)</name>
        <dbReference type="ChEBI" id="CHEBI:58349"/>
    </ligand>
</feature>
<protein>
    <recommendedName>
        <fullName evidence="2 8">Shikimate dehydrogenase (NADP(+))</fullName>
        <shortName evidence="8">SDH</shortName>
        <ecNumber evidence="2 8">1.1.1.25</ecNumber>
    </recommendedName>
</protein>
<reference evidence="12 13" key="1">
    <citation type="submission" date="2010-03" db="EMBL/GenBank/DDBJ databases">
        <authorList>
            <consortium name="The Broad Institute Genome Sequencing Platform"/>
            <person name="Ward D."/>
            <person name="Earl A."/>
            <person name="Feldgarden M."/>
            <person name="Gevers D."/>
            <person name="Young S."/>
            <person name="Zeng Q."/>
            <person name="Koehrsen M."/>
            <person name="Alvarado L."/>
            <person name="Berlin A.M."/>
            <person name="Borenstein D."/>
            <person name="Chapman S.B."/>
            <person name="Chen Z."/>
            <person name="Engels R."/>
            <person name="Freedman E."/>
            <person name="Gellesch M."/>
            <person name="Goldberg J."/>
            <person name="Griggs A."/>
            <person name="Gujja S."/>
            <person name="Heilman E.R."/>
            <person name="Heiman D.I."/>
            <person name="Hepburn T.A."/>
            <person name="Howarth C."/>
            <person name="Jen D."/>
            <person name="Larson L."/>
            <person name="Mehta T."/>
            <person name="Park D."/>
            <person name="Pearson M."/>
            <person name="Richards J."/>
            <person name="Roberts A."/>
            <person name="Saif S."/>
            <person name="Shea T.D."/>
            <person name="Shenoy N."/>
            <person name="Sisk P."/>
            <person name="Stolte C."/>
            <person name="Sykes S.N."/>
            <person name="Walk T."/>
            <person name="White J."/>
            <person name="Yandava C."/>
            <person name="Izard J."/>
            <person name="Baranova O.V."/>
            <person name="Blanton J.M."/>
            <person name="Tanner A.C."/>
            <person name="Dewhirst F."/>
            <person name="Haas B."/>
            <person name="Nusbaum C."/>
            <person name="Birren B."/>
        </authorList>
    </citation>
    <scope>NUCLEOTIDE SEQUENCE [LARGE SCALE GENOMIC DNA]</scope>
    <source>
        <strain evidence="12 13">ATCC 29453</strain>
    </source>
</reference>
<evidence type="ECO:0000259" key="10">
    <source>
        <dbReference type="Pfam" id="PF08501"/>
    </source>
</evidence>
<feature type="active site" description="Proton acceptor" evidence="8">
    <location>
        <position position="68"/>
    </location>
</feature>
<dbReference type="Pfam" id="PF08501">
    <property type="entry name" value="Shikimate_dh_N"/>
    <property type="match status" value="1"/>
</dbReference>
<dbReference type="AlphaFoldDB" id="V9H6P8"/>
<feature type="binding site" evidence="8">
    <location>
        <position position="64"/>
    </location>
    <ligand>
        <name>shikimate</name>
        <dbReference type="ChEBI" id="CHEBI:36208"/>
    </ligand>
</feature>
<feature type="binding site" evidence="8">
    <location>
        <begin position="15"/>
        <end position="17"/>
    </location>
    <ligand>
        <name>shikimate</name>
        <dbReference type="ChEBI" id="CHEBI:36208"/>
    </ligand>
</feature>
<dbReference type="GO" id="GO:0019632">
    <property type="term" value="P:shikimate metabolic process"/>
    <property type="evidence" value="ECO:0007669"/>
    <property type="project" value="InterPro"/>
</dbReference>
<comment type="pathway">
    <text evidence="1 8">Metabolic intermediate biosynthesis; chorismate biosynthesis; chorismate from D-erythrose 4-phosphate and phosphoenolpyruvate: step 4/7.</text>
</comment>
<dbReference type="InterPro" id="IPR011342">
    <property type="entry name" value="Shikimate_DH"/>
</dbReference>
<feature type="binding site" evidence="8">
    <location>
        <position position="214"/>
    </location>
    <ligand>
        <name>NADP(+)</name>
        <dbReference type="ChEBI" id="CHEBI:58349"/>
    </ligand>
</feature>
<dbReference type="SUPFAM" id="SSF51735">
    <property type="entry name" value="NAD(P)-binding Rossmann-fold domains"/>
    <property type="match status" value="1"/>
</dbReference>
<dbReference type="HAMAP" id="MF_00222">
    <property type="entry name" value="Shikimate_DH_AroE"/>
    <property type="match status" value="1"/>
</dbReference>
<comment type="subunit">
    <text evidence="8">Homodimer.</text>
</comment>
<dbReference type="OrthoDB" id="9776868at2"/>
<keyword evidence="5 8" id="KW-0560">Oxidoreductase</keyword>
<feature type="domain" description="Shikimate dehydrogenase substrate binding N-terminal" evidence="10">
    <location>
        <begin position="7"/>
        <end position="91"/>
    </location>
</feature>
<dbReference type="RefSeq" id="WP_002641223.1">
    <property type="nucleotide sequence ID" value="NZ_CP019448.1"/>
</dbReference>
<feature type="binding site" evidence="8">
    <location>
        <position position="238"/>
    </location>
    <ligand>
        <name>NADP(+)</name>
        <dbReference type="ChEBI" id="CHEBI:58349"/>
    </ligand>
</feature>
<dbReference type="UniPathway" id="UPA00053">
    <property type="reaction ID" value="UER00087"/>
</dbReference>
<evidence type="ECO:0000256" key="5">
    <source>
        <dbReference type="ARBA" id="ARBA00023002"/>
    </source>
</evidence>
<dbReference type="GO" id="GO:0008652">
    <property type="term" value="P:amino acid biosynthetic process"/>
    <property type="evidence" value="ECO:0007669"/>
    <property type="project" value="UniProtKB-KW"/>
</dbReference>
<comment type="catalytic activity">
    <reaction evidence="7 8">
        <text>shikimate + NADP(+) = 3-dehydroshikimate + NADPH + H(+)</text>
        <dbReference type="Rhea" id="RHEA:17737"/>
        <dbReference type="ChEBI" id="CHEBI:15378"/>
        <dbReference type="ChEBI" id="CHEBI:16630"/>
        <dbReference type="ChEBI" id="CHEBI:36208"/>
        <dbReference type="ChEBI" id="CHEBI:57783"/>
        <dbReference type="ChEBI" id="CHEBI:58349"/>
        <dbReference type="EC" id="1.1.1.25"/>
    </reaction>
</comment>
<evidence type="ECO:0000256" key="2">
    <source>
        <dbReference type="ARBA" id="ARBA00012962"/>
    </source>
</evidence>
<dbReference type="PANTHER" id="PTHR21089">
    <property type="entry name" value="SHIKIMATE DEHYDROGENASE"/>
    <property type="match status" value="1"/>
</dbReference>
<dbReference type="GO" id="GO:0009423">
    <property type="term" value="P:chorismate biosynthetic process"/>
    <property type="evidence" value="ECO:0007669"/>
    <property type="project" value="UniProtKB-UniRule"/>
</dbReference>
<dbReference type="InterPro" id="IPR046346">
    <property type="entry name" value="Aminoacid_DH-like_N_sf"/>
</dbReference>
<comment type="caution">
    <text evidence="12">The sequence shown here is derived from an EMBL/GenBank/DDBJ whole genome shotgun (WGS) entry which is preliminary data.</text>
</comment>
<proteinExistence type="inferred from homology"/>
<evidence type="ECO:0000256" key="1">
    <source>
        <dbReference type="ARBA" id="ARBA00004871"/>
    </source>
</evidence>
<dbReference type="EMBL" id="ADCY02000006">
    <property type="protein sequence ID" value="EFG31906.1"/>
    <property type="molecule type" value="Genomic_DNA"/>
</dbReference>
<dbReference type="GO" id="GO:0005829">
    <property type="term" value="C:cytosol"/>
    <property type="evidence" value="ECO:0007669"/>
    <property type="project" value="TreeGrafter"/>
</dbReference>
<dbReference type="GO" id="GO:0050661">
    <property type="term" value="F:NADP binding"/>
    <property type="evidence" value="ECO:0007669"/>
    <property type="project" value="InterPro"/>
</dbReference>
<feature type="domain" description="SDH C-terminal" evidence="11">
    <location>
        <begin position="238"/>
        <end position="268"/>
    </location>
</feature>
<organism evidence="12 13">
    <name type="scientific">Simonsiella muelleri ATCC 29453</name>
    <dbReference type="NCBI Taxonomy" id="641147"/>
    <lineage>
        <taxon>Bacteria</taxon>
        <taxon>Pseudomonadati</taxon>
        <taxon>Pseudomonadota</taxon>
        <taxon>Betaproteobacteria</taxon>
        <taxon>Neisseriales</taxon>
        <taxon>Neisseriaceae</taxon>
        <taxon>Simonsiella</taxon>
    </lineage>
</organism>
<dbReference type="InterPro" id="IPR041121">
    <property type="entry name" value="SDH_C"/>
</dbReference>
<dbReference type="InterPro" id="IPR013708">
    <property type="entry name" value="Shikimate_DH-bd_N"/>
</dbReference>
<keyword evidence="4 8" id="KW-0521">NADP</keyword>
<dbReference type="HOGENOM" id="CLU_044063_2_1_4"/>
<evidence type="ECO:0000259" key="11">
    <source>
        <dbReference type="Pfam" id="PF18317"/>
    </source>
</evidence>
<dbReference type="EC" id="1.1.1.25" evidence="2 8"/>
<dbReference type="InterPro" id="IPR022893">
    <property type="entry name" value="Shikimate_DH_fam"/>
</dbReference>
<dbReference type="eggNOG" id="COG0169">
    <property type="taxonomic scope" value="Bacteria"/>
</dbReference>
<comment type="function">
    <text evidence="8">Involved in the biosynthesis of the chorismate, which leads to the biosynthesis of aromatic amino acids. Catalyzes the reversible NADPH linked reduction of 3-dehydroshikimate (DHSA) to yield shikimate (SA).</text>
</comment>
<dbReference type="FunFam" id="3.40.50.10860:FF:000006">
    <property type="entry name" value="Shikimate dehydrogenase (NADP(+))"/>
    <property type="match status" value="1"/>
</dbReference>
<feature type="binding site" evidence="8">
    <location>
        <position position="105"/>
    </location>
    <ligand>
        <name>shikimate</name>
        <dbReference type="ChEBI" id="CHEBI:36208"/>
    </ligand>
</feature>
<dbReference type="KEGG" id="smur:BWP33_01045"/>
<evidence type="ECO:0000313" key="13">
    <source>
        <dbReference type="Proteomes" id="UP000017813"/>
    </source>
</evidence>
<name>V9H6P8_9NEIS</name>
<dbReference type="GO" id="GO:0009073">
    <property type="term" value="P:aromatic amino acid family biosynthetic process"/>
    <property type="evidence" value="ECO:0007669"/>
    <property type="project" value="UniProtKB-KW"/>
</dbReference>
<evidence type="ECO:0000313" key="12">
    <source>
        <dbReference type="EMBL" id="EFG31906.1"/>
    </source>
</evidence>